<accession>B9T2Z6</accession>
<proteinExistence type="inferred from homology"/>
<protein>
    <recommendedName>
        <fullName evidence="7">Serine-threonine protein kinase, plant-type</fullName>
    </recommendedName>
</protein>
<dbReference type="PANTHER" id="PTHR48062">
    <property type="entry name" value="RECEPTOR-LIKE PROTEIN 14"/>
    <property type="match status" value="1"/>
</dbReference>
<dbReference type="AlphaFoldDB" id="B9T2Z6"/>
<dbReference type="Proteomes" id="UP000008311">
    <property type="component" value="Unassembled WGS sequence"/>
</dbReference>
<evidence type="ECO:0000256" key="3">
    <source>
        <dbReference type="ARBA" id="ARBA00022737"/>
    </source>
</evidence>
<dbReference type="InterPro" id="IPR051502">
    <property type="entry name" value="RLP_Defense_Trigger"/>
</dbReference>
<keyword evidence="3" id="KW-0677">Repeat</keyword>
<evidence type="ECO:0000313" key="5">
    <source>
        <dbReference type="EMBL" id="EEF29781.1"/>
    </source>
</evidence>
<dbReference type="EMBL" id="EQ974396">
    <property type="protein sequence ID" value="EEF29781.1"/>
    <property type="molecule type" value="Genomic_DNA"/>
</dbReference>
<keyword evidence="6" id="KW-1185">Reference proteome</keyword>
<dbReference type="InParanoid" id="B9T2Z6"/>
<evidence type="ECO:0000256" key="4">
    <source>
        <dbReference type="SAM" id="MobiDB-lite"/>
    </source>
</evidence>
<name>B9T2Z6_RICCO</name>
<organism evidence="5 6">
    <name type="scientific">Ricinus communis</name>
    <name type="common">Castor bean</name>
    <dbReference type="NCBI Taxonomy" id="3988"/>
    <lineage>
        <taxon>Eukaryota</taxon>
        <taxon>Viridiplantae</taxon>
        <taxon>Streptophyta</taxon>
        <taxon>Embryophyta</taxon>
        <taxon>Tracheophyta</taxon>
        <taxon>Spermatophyta</taxon>
        <taxon>Magnoliopsida</taxon>
        <taxon>eudicotyledons</taxon>
        <taxon>Gunneridae</taxon>
        <taxon>Pentapetalae</taxon>
        <taxon>rosids</taxon>
        <taxon>fabids</taxon>
        <taxon>Malpighiales</taxon>
        <taxon>Euphorbiaceae</taxon>
        <taxon>Acalyphoideae</taxon>
        <taxon>Acalypheae</taxon>
        <taxon>Ricinus</taxon>
    </lineage>
</organism>
<comment type="similarity">
    <text evidence="1">Belongs to the RLP family.</text>
</comment>
<evidence type="ECO:0000256" key="1">
    <source>
        <dbReference type="ARBA" id="ARBA00009592"/>
    </source>
</evidence>
<evidence type="ECO:0000313" key="6">
    <source>
        <dbReference type="Proteomes" id="UP000008311"/>
    </source>
</evidence>
<evidence type="ECO:0008006" key="7">
    <source>
        <dbReference type="Google" id="ProtNLM"/>
    </source>
</evidence>
<feature type="compositionally biased region" description="Acidic residues" evidence="4">
    <location>
        <begin position="49"/>
        <end position="65"/>
    </location>
</feature>
<dbReference type="InterPro" id="IPR032675">
    <property type="entry name" value="LRR_dom_sf"/>
</dbReference>
<keyword evidence="2" id="KW-0433">Leucine-rich repeat</keyword>
<feature type="region of interest" description="Disordered" evidence="4">
    <location>
        <begin position="46"/>
        <end position="65"/>
    </location>
</feature>
<evidence type="ECO:0000256" key="2">
    <source>
        <dbReference type="ARBA" id="ARBA00022614"/>
    </source>
</evidence>
<gene>
    <name evidence="5" type="ORF">RCOM_0550270</name>
</gene>
<dbReference type="PANTHER" id="PTHR48062:SF51">
    <property type="entry name" value="LRR RECEPTOR-LIKE SERINE_THREONINE-PROTEIN KINASE ERL1"/>
    <property type="match status" value="1"/>
</dbReference>
<dbReference type="Gene3D" id="3.80.10.10">
    <property type="entry name" value="Ribonuclease Inhibitor"/>
    <property type="match status" value="1"/>
</dbReference>
<sequence>MSSLSTITVAYNDLLGRIPFDEQFSTLSRSSYIGNPNLCGEPLKKECSENEEENNLKEEEEEEDNQDFGVSFFLYALAGIAGEDIMVP</sequence>
<reference evidence="6" key="1">
    <citation type="journal article" date="2010" name="Nat. Biotechnol.">
        <title>Draft genome sequence of the oilseed species Ricinus communis.</title>
        <authorList>
            <person name="Chan A.P."/>
            <person name="Crabtree J."/>
            <person name="Zhao Q."/>
            <person name="Lorenzi H."/>
            <person name="Orvis J."/>
            <person name="Puiu D."/>
            <person name="Melake-Berhan A."/>
            <person name="Jones K.M."/>
            <person name="Redman J."/>
            <person name="Chen G."/>
            <person name="Cahoon E.B."/>
            <person name="Gedil M."/>
            <person name="Stanke M."/>
            <person name="Haas B.J."/>
            <person name="Wortman J.R."/>
            <person name="Fraser-Liggett C.M."/>
            <person name="Ravel J."/>
            <person name="Rabinowicz P.D."/>
        </authorList>
    </citation>
    <scope>NUCLEOTIDE SEQUENCE [LARGE SCALE GENOMIC DNA]</scope>
    <source>
        <strain evidence="6">cv. Hale</strain>
    </source>
</reference>
<dbReference type="STRING" id="3988.B9T2Z6"/>